<evidence type="ECO:0000313" key="1">
    <source>
        <dbReference type="EMBL" id="UOF01361.1"/>
    </source>
</evidence>
<proteinExistence type="predicted"/>
<gene>
    <name evidence="1" type="ORF">MNR06_00135</name>
</gene>
<evidence type="ECO:0008006" key="3">
    <source>
        <dbReference type="Google" id="ProtNLM"/>
    </source>
</evidence>
<evidence type="ECO:0000313" key="2">
    <source>
        <dbReference type="Proteomes" id="UP000830116"/>
    </source>
</evidence>
<dbReference type="Proteomes" id="UP000830116">
    <property type="component" value="Chromosome"/>
</dbReference>
<name>A0ABY4CCC3_9BACT</name>
<accession>A0ABY4CCC3</accession>
<dbReference type="RefSeq" id="WP_243537800.1">
    <property type="nucleotide sequence ID" value="NZ_CP093442.1"/>
</dbReference>
<protein>
    <recommendedName>
        <fullName evidence="3">EfeO-type cupredoxin-like domain-containing protein</fullName>
    </recommendedName>
</protein>
<organism evidence="1 2">
    <name type="scientific">Bdellovibrio reynosensis</name>
    <dbReference type="NCBI Taxonomy" id="2835041"/>
    <lineage>
        <taxon>Bacteria</taxon>
        <taxon>Pseudomonadati</taxon>
        <taxon>Bdellovibrionota</taxon>
        <taxon>Bdellovibrionia</taxon>
        <taxon>Bdellovibrionales</taxon>
        <taxon>Pseudobdellovibrionaceae</taxon>
        <taxon>Bdellovibrio</taxon>
    </lineage>
</organism>
<sequence length="165" mass="18154">MRKVILFAFISALNSEIIPKFGYHQVMTYLKFITAILFLSSSIALAHGEEKPGPHSGSIRMPGAFHVELILNDDQSAKIYLSDINFQNPTVQNSSVKMAAKDGKAVIPFACSPAADHFQCVPSKRFSKKAEIVIQAARDGKVGQEARYKLPLKFNQKSSGGHSHH</sequence>
<reference evidence="1" key="1">
    <citation type="submission" date="2022-03" db="EMBL/GenBank/DDBJ databases">
        <title>Genome Identification and Characterization of new species Bdellovibrio reynosense LBG001 sp. nov. from a Mexico soil sample.</title>
        <authorList>
            <person name="Camilli A."/>
            <person name="Ajao Y."/>
            <person name="Guo X."/>
        </authorList>
    </citation>
    <scope>NUCLEOTIDE SEQUENCE</scope>
    <source>
        <strain evidence="1">LBG001</strain>
    </source>
</reference>
<dbReference type="EMBL" id="CP093442">
    <property type="protein sequence ID" value="UOF01361.1"/>
    <property type="molecule type" value="Genomic_DNA"/>
</dbReference>
<keyword evidence="2" id="KW-1185">Reference proteome</keyword>